<dbReference type="Gramene" id="TuG1812G0500002563.01.T01">
    <property type="protein sequence ID" value="TuG1812G0500002563.01.T01.cds269558"/>
    <property type="gene ID" value="TuG1812G0500002563.01"/>
</dbReference>
<evidence type="ECO:0000313" key="2">
    <source>
        <dbReference type="EnsemblPlants" id="TuG1812G0500002563.01.T01.cds269558"/>
    </source>
</evidence>
<reference evidence="2" key="3">
    <citation type="submission" date="2022-06" db="UniProtKB">
        <authorList>
            <consortium name="EnsemblPlants"/>
        </authorList>
    </citation>
    <scope>IDENTIFICATION</scope>
</reference>
<dbReference type="Proteomes" id="UP000015106">
    <property type="component" value="Chromosome 5"/>
</dbReference>
<sequence length="75" mass="9024">MKEWIFPLSFHLLKPSKDITIFFQIIIITILLIIHHCSFSLHRSDLLFIFLILPKHFNFLPPCLLHNLFNFHLLL</sequence>
<feature type="transmembrane region" description="Helical" evidence="1">
    <location>
        <begin position="47"/>
        <end position="69"/>
    </location>
</feature>
<reference evidence="3" key="1">
    <citation type="journal article" date="2013" name="Nature">
        <title>Draft genome of the wheat A-genome progenitor Triticum urartu.</title>
        <authorList>
            <person name="Ling H.Q."/>
            <person name="Zhao S."/>
            <person name="Liu D."/>
            <person name="Wang J."/>
            <person name="Sun H."/>
            <person name="Zhang C."/>
            <person name="Fan H."/>
            <person name="Li D."/>
            <person name="Dong L."/>
            <person name="Tao Y."/>
            <person name="Gao C."/>
            <person name="Wu H."/>
            <person name="Li Y."/>
            <person name="Cui Y."/>
            <person name="Guo X."/>
            <person name="Zheng S."/>
            <person name="Wang B."/>
            <person name="Yu K."/>
            <person name="Liang Q."/>
            <person name="Yang W."/>
            <person name="Lou X."/>
            <person name="Chen J."/>
            <person name="Feng M."/>
            <person name="Jian J."/>
            <person name="Zhang X."/>
            <person name="Luo G."/>
            <person name="Jiang Y."/>
            <person name="Liu J."/>
            <person name="Wang Z."/>
            <person name="Sha Y."/>
            <person name="Zhang B."/>
            <person name="Wu H."/>
            <person name="Tang D."/>
            <person name="Shen Q."/>
            <person name="Xue P."/>
            <person name="Zou S."/>
            <person name="Wang X."/>
            <person name="Liu X."/>
            <person name="Wang F."/>
            <person name="Yang Y."/>
            <person name="An X."/>
            <person name="Dong Z."/>
            <person name="Zhang K."/>
            <person name="Zhang X."/>
            <person name="Luo M.C."/>
            <person name="Dvorak J."/>
            <person name="Tong Y."/>
            <person name="Wang J."/>
            <person name="Yang H."/>
            <person name="Li Z."/>
            <person name="Wang D."/>
            <person name="Zhang A."/>
            <person name="Wang J."/>
        </authorList>
    </citation>
    <scope>NUCLEOTIDE SEQUENCE</scope>
    <source>
        <strain evidence="3">cv. G1812</strain>
    </source>
</reference>
<dbReference type="AlphaFoldDB" id="A0A8R7QCZ7"/>
<evidence type="ECO:0000313" key="3">
    <source>
        <dbReference type="Proteomes" id="UP000015106"/>
    </source>
</evidence>
<evidence type="ECO:0000256" key="1">
    <source>
        <dbReference type="SAM" id="Phobius"/>
    </source>
</evidence>
<accession>A0A8R7QCZ7</accession>
<name>A0A8R7QCZ7_TRIUA</name>
<protein>
    <submittedName>
        <fullName evidence="2">Uncharacterized protein</fullName>
    </submittedName>
</protein>
<keyword evidence="1" id="KW-0812">Transmembrane</keyword>
<keyword evidence="1" id="KW-0472">Membrane</keyword>
<feature type="transmembrane region" description="Helical" evidence="1">
    <location>
        <begin position="21"/>
        <end position="41"/>
    </location>
</feature>
<reference evidence="2" key="2">
    <citation type="submission" date="2018-03" db="EMBL/GenBank/DDBJ databases">
        <title>The Triticum urartu genome reveals the dynamic nature of wheat genome evolution.</title>
        <authorList>
            <person name="Ling H."/>
            <person name="Ma B."/>
            <person name="Shi X."/>
            <person name="Liu H."/>
            <person name="Dong L."/>
            <person name="Sun H."/>
            <person name="Cao Y."/>
            <person name="Gao Q."/>
            <person name="Zheng S."/>
            <person name="Li Y."/>
            <person name="Yu Y."/>
            <person name="Du H."/>
            <person name="Qi M."/>
            <person name="Li Y."/>
            <person name="Yu H."/>
            <person name="Cui Y."/>
            <person name="Wang N."/>
            <person name="Chen C."/>
            <person name="Wu H."/>
            <person name="Zhao Y."/>
            <person name="Zhang J."/>
            <person name="Li Y."/>
            <person name="Zhou W."/>
            <person name="Zhang B."/>
            <person name="Hu W."/>
            <person name="Eijk M."/>
            <person name="Tang J."/>
            <person name="Witsenboer H."/>
            <person name="Zhao S."/>
            <person name="Li Z."/>
            <person name="Zhang A."/>
            <person name="Wang D."/>
            <person name="Liang C."/>
        </authorList>
    </citation>
    <scope>NUCLEOTIDE SEQUENCE [LARGE SCALE GENOMIC DNA]</scope>
    <source>
        <strain evidence="2">cv. G1812</strain>
    </source>
</reference>
<keyword evidence="3" id="KW-1185">Reference proteome</keyword>
<keyword evidence="1" id="KW-1133">Transmembrane helix</keyword>
<proteinExistence type="predicted"/>
<dbReference type="EnsemblPlants" id="TuG1812G0500002563.01.T01">
    <property type="protein sequence ID" value="TuG1812G0500002563.01.T01.cds269558"/>
    <property type="gene ID" value="TuG1812G0500002563.01"/>
</dbReference>
<organism evidence="2 3">
    <name type="scientific">Triticum urartu</name>
    <name type="common">Red wild einkorn</name>
    <name type="synonym">Crithodium urartu</name>
    <dbReference type="NCBI Taxonomy" id="4572"/>
    <lineage>
        <taxon>Eukaryota</taxon>
        <taxon>Viridiplantae</taxon>
        <taxon>Streptophyta</taxon>
        <taxon>Embryophyta</taxon>
        <taxon>Tracheophyta</taxon>
        <taxon>Spermatophyta</taxon>
        <taxon>Magnoliopsida</taxon>
        <taxon>Liliopsida</taxon>
        <taxon>Poales</taxon>
        <taxon>Poaceae</taxon>
        <taxon>BOP clade</taxon>
        <taxon>Pooideae</taxon>
        <taxon>Triticodae</taxon>
        <taxon>Triticeae</taxon>
        <taxon>Triticinae</taxon>
        <taxon>Triticum</taxon>
    </lineage>
</organism>